<dbReference type="Gene3D" id="3.10.250.10">
    <property type="entry name" value="SRCR-like domain"/>
    <property type="match status" value="4"/>
</dbReference>
<dbReference type="PANTHER" id="PTHR48071:SF18">
    <property type="entry name" value="DELETED IN MALIGNANT BRAIN TUMORS 1 PROTEIN-RELATED"/>
    <property type="match status" value="1"/>
</dbReference>
<dbReference type="SUPFAM" id="SSF56487">
    <property type="entry name" value="SRCR-like"/>
    <property type="match status" value="4"/>
</dbReference>
<gene>
    <name evidence="3" type="ORF">GPECTOR_31g334</name>
</gene>
<protein>
    <recommendedName>
        <fullName evidence="2">SRCR domain-containing protein</fullName>
    </recommendedName>
</protein>
<feature type="domain" description="SRCR" evidence="2">
    <location>
        <begin position="415"/>
        <end position="548"/>
    </location>
</feature>
<organism evidence="3 4">
    <name type="scientific">Gonium pectorale</name>
    <name type="common">Green alga</name>
    <dbReference type="NCBI Taxonomy" id="33097"/>
    <lineage>
        <taxon>Eukaryota</taxon>
        <taxon>Viridiplantae</taxon>
        <taxon>Chlorophyta</taxon>
        <taxon>core chlorophytes</taxon>
        <taxon>Chlorophyceae</taxon>
        <taxon>CS clade</taxon>
        <taxon>Chlamydomonadales</taxon>
        <taxon>Volvocaceae</taxon>
        <taxon>Gonium</taxon>
    </lineage>
</organism>
<dbReference type="GO" id="GO:0016020">
    <property type="term" value="C:membrane"/>
    <property type="evidence" value="ECO:0007669"/>
    <property type="project" value="InterPro"/>
</dbReference>
<sequence>MDSDGACCVCASVRRWCARHLQSNDTTSNGNGNKPNFSLRLAGGGLLSANVSWPWRAGWLQASADGNTWGGACFKQWGVAEATVACRQLGMGVLGLPRSPLFPGFAASVPAPSASQLDTLLNIQSCSGVEADLTVCSQLPWGKQTCNNNAGAAGVVCIPRVVTTSTTTGAVRLTGGGINSGRVEVLLGDGVYGSICAENVWGYAGARVVCRQLGFANGVARIMWPDANTTTVLNNVYCAGDESSVLACTRSSWGDAGNCKGNSGYVAAAICGELSLNAINRFGTGALAPAETGTGHVRIRTSGLTDESVWSYLCGDEWAGWDAAAADTACRQAGFPAGGVPLSTWVEGDLPPVLLGRIQCAGSEQSLTDCSVHAVPGVIEAWQLAAPSSTSAGVCTMLAGVSCRSGPAATAPVALRVAAAPPPSGTELLLASNATVVVRLEAAVGNGPYGAVCQDDGFDAAGAAVACRSLGYPAGGTTYAEDAPSASITLVELASVGAPVDAQGSFLGTVTWLRCNGSEATVQECSGWRFDSPSETVPCRAAAWVACNVS</sequence>
<evidence type="ECO:0000313" key="3">
    <source>
        <dbReference type="EMBL" id="KXZ47972.1"/>
    </source>
</evidence>
<feature type="domain" description="SRCR" evidence="2">
    <location>
        <begin position="171"/>
        <end position="272"/>
    </location>
</feature>
<proteinExistence type="predicted"/>
<dbReference type="PROSITE" id="PS50287">
    <property type="entry name" value="SRCR_2"/>
    <property type="match status" value="4"/>
</dbReference>
<dbReference type="EMBL" id="LSYV01000032">
    <property type="protein sequence ID" value="KXZ47972.1"/>
    <property type="molecule type" value="Genomic_DNA"/>
</dbReference>
<reference evidence="4" key="1">
    <citation type="journal article" date="2016" name="Nat. Commun.">
        <title>The Gonium pectorale genome demonstrates co-option of cell cycle regulation during the evolution of multicellularity.</title>
        <authorList>
            <person name="Hanschen E.R."/>
            <person name="Marriage T.N."/>
            <person name="Ferris P.J."/>
            <person name="Hamaji T."/>
            <person name="Toyoda A."/>
            <person name="Fujiyama A."/>
            <person name="Neme R."/>
            <person name="Noguchi H."/>
            <person name="Minakuchi Y."/>
            <person name="Suzuki M."/>
            <person name="Kawai-Toyooka H."/>
            <person name="Smith D.R."/>
            <person name="Sparks H."/>
            <person name="Anderson J."/>
            <person name="Bakaric R."/>
            <person name="Luria V."/>
            <person name="Karger A."/>
            <person name="Kirschner M.W."/>
            <person name="Durand P.M."/>
            <person name="Michod R.E."/>
            <person name="Nozaki H."/>
            <person name="Olson B.J."/>
        </authorList>
    </citation>
    <scope>NUCLEOTIDE SEQUENCE [LARGE SCALE GENOMIC DNA]</scope>
    <source>
        <strain evidence="4">NIES-2863</strain>
    </source>
</reference>
<dbReference type="Pfam" id="PF00530">
    <property type="entry name" value="SRCR"/>
    <property type="match status" value="4"/>
</dbReference>
<feature type="domain" description="SRCR" evidence="2">
    <location>
        <begin position="280"/>
        <end position="404"/>
    </location>
</feature>
<dbReference type="SMART" id="SM00202">
    <property type="entry name" value="SR"/>
    <property type="match status" value="4"/>
</dbReference>
<feature type="domain" description="SRCR" evidence="2">
    <location>
        <begin position="39"/>
        <end position="158"/>
    </location>
</feature>
<dbReference type="OrthoDB" id="534936at2759"/>
<dbReference type="InterPro" id="IPR036772">
    <property type="entry name" value="SRCR-like_dom_sf"/>
</dbReference>
<accession>A0A150GDQ4</accession>
<comment type="caution">
    <text evidence="3">The sequence shown here is derived from an EMBL/GenBank/DDBJ whole genome shotgun (WGS) entry which is preliminary data.</text>
</comment>
<dbReference type="PRINTS" id="PR00258">
    <property type="entry name" value="SPERACTRCPTR"/>
</dbReference>
<name>A0A150GDQ4_GONPE</name>
<dbReference type="InterPro" id="IPR001190">
    <property type="entry name" value="SRCR"/>
</dbReference>
<evidence type="ECO:0000313" key="4">
    <source>
        <dbReference type="Proteomes" id="UP000075714"/>
    </source>
</evidence>
<dbReference type="PANTHER" id="PTHR48071">
    <property type="entry name" value="SRCR DOMAIN-CONTAINING PROTEIN"/>
    <property type="match status" value="1"/>
</dbReference>
<evidence type="ECO:0000259" key="2">
    <source>
        <dbReference type="PROSITE" id="PS50287"/>
    </source>
</evidence>
<evidence type="ECO:0000256" key="1">
    <source>
        <dbReference type="ARBA" id="ARBA00023157"/>
    </source>
</evidence>
<dbReference type="AlphaFoldDB" id="A0A150GDQ4"/>
<keyword evidence="1" id="KW-1015">Disulfide bond</keyword>
<dbReference type="STRING" id="33097.A0A150GDQ4"/>
<keyword evidence="4" id="KW-1185">Reference proteome</keyword>
<dbReference type="Proteomes" id="UP000075714">
    <property type="component" value="Unassembled WGS sequence"/>
</dbReference>